<sequence length="212" mass="24262">MLTKTIYLIRHGETEFNRRGVVQGSGIDSDLNEIGFLQAKAFFDAYQHIEFDKIYTSKLRRTVQSVQEFINLGIPYEQFEGLNEISWGEKEGKVPNYLEDENYLEIIANWGNGKTDIPAAPGGETPEQVAARQKIAFEKIIERSDEKMILVAMHGRAIRILLTHLLDLPLSEMDSFSHSNLCLYRLSYDYQTQKFSLDIANDTAHLSELLVK</sequence>
<dbReference type="PIRSF" id="PIRSF000709">
    <property type="entry name" value="6PFK_2-Ptase"/>
    <property type="match status" value="1"/>
</dbReference>
<dbReference type="Gene3D" id="3.40.50.1240">
    <property type="entry name" value="Phosphoglycerate mutase-like"/>
    <property type="match status" value="1"/>
</dbReference>
<organism evidence="4 5">
    <name type="scientific">Emticicia aquatilis</name>
    <dbReference type="NCBI Taxonomy" id="1537369"/>
    <lineage>
        <taxon>Bacteria</taxon>
        <taxon>Pseudomonadati</taxon>
        <taxon>Bacteroidota</taxon>
        <taxon>Cytophagia</taxon>
        <taxon>Cytophagales</taxon>
        <taxon>Leadbetterellaceae</taxon>
        <taxon>Emticicia</taxon>
    </lineage>
</organism>
<dbReference type="EMBL" id="BMKK01000021">
    <property type="protein sequence ID" value="GGD82739.1"/>
    <property type="molecule type" value="Genomic_DNA"/>
</dbReference>
<dbReference type="PANTHER" id="PTHR46517">
    <property type="entry name" value="FRUCTOSE-2,6-BISPHOSPHATASE TIGAR"/>
    <property type="match status" value="1"/>
</dbReference>
<reference evidence="4" key="2">
    <citation type="submission" date="2020-09" db="EMBL/GenBank/DDBJ databases">
        <authorList>
            <person name="Sun Q."/>
            <person name="Zhou Y."/>
        </authorList>
    </citation>
    <scope>NUCLEOTIDE SEQUENCE</scope>
    <source>
        <strain evidence="4">CGMCC 1.15958</strain>
    </source>
</reference>
<proteinExistence type="predicted"/>
<reference evidence="4" key="1">
    <citation type="journal article" date="2014" name="Int. J. Syst. Evol. Microbiol.">
        <title>Complete genome sequence of Corynebacterium casei LMG S-19264T (=DSM 44701T), isolated from a smear-ripened cheese.</title>
        <authorList>
            <consortium name="US DOE Joint Genome Institute (JGI-PGF)"/>
            <person name="Walter F."/>
            <person name="Albersmeier A."/>
            <person name="Kalinowski J."/>
            <person name="Ruckert C."/>
        </authorList>
    </citation>
    <scope>NUCLEOTIDE SEQUENCE</scope>
    <source>
        <strain evidence="4">CGMCC 1.15958</strain>
    </source>
</reference>
<dbReference type="RefSeq" id="WP_188771370.1">
    <property type="nucleotide sequence ID" value="NZ_BMKK01000021.1"/>
</dbReference>
<keyword evidence="5" id="KW-1185">Reference proteome</keyword>
<dbReference type="GO" id="GO:0004331">
    <property type="term" value="F:fructose-2,6-bisphosphate 2-phosphatase activity"/>
    <property type="evidence" value="ECO:0007669"/>
    <property type="project" value="TreeGrafter"/>
</dbReference>
<dbReference type="GO" id="GO:0045820">
    <property type="term" value="P:negative regulation of glycolytic process"/>
    <property type="evidence" value="ECO:0007669"/>
    <property type="project" value="TreeGrafter"/>
</dbReference>
<dbReference type="InterPro" id="IPR051695">
    <property type="entry name" value="Phosphoglycerate_Mutase"/>
</dbReference>
<gene>
    <name evidence="4" type="primary">gpm</name>
    <name evidence="4" type="ORF">GCM10011514_53530</name>
</gene>
<evidence type="ECO:0000313" key="4">
    <source>
        <dbReference type="EMBL" id="GGD82739.1"/>
    </source>
</evidence>
<dbReference type="InterPro" id="IPR029033">
    <property type="entry name" value="His_PPase_superfam"/>
</dbReference>
<feature type="active site" description="Proton donor/acceptor" evidence="2">
    <location>
        <position position="84"/>
    </location>
</feature>
<evidence type="ECO:0000313" key="5">
    <source>
        <dbReference type="Proteomes" id="UP000609064"/>
    </source>
</evidence>
<keyword evidence="1" id="KW-0378">Hydrolase</keyword>
<dbReference type="PROSITE" id="PS00175">
    <property type="entry name" value="PG_MUTASE"/>
    <property type="match status" value="1"/>
</dbReference>
<dbReference type="PANTHER" id="PTHR46517:SF1">
    <property type="entry name" value="FRUCTOSE-2,6-BISPHOSPHATASE TIGAR"/>
    <property type="match status" value="1"/>
</dbReference>
<comment type="caution">
    <text evidence="4">The sequence shown here is derived from an EMBL/GenBank/DDBJ whole genome shotgun (WGS) entry which is preliminary data.</text>
</comment>
<evidence type="ECO:0000256" key="2">
    <source>
        <dbReference type="PIRSR" id="PIRSR613078-1"/>
    </source>
</evidence>
<feature type="binding site" evidence="3">
    <location>
        <position position="61"/>
    </location>
    <ligand>
        <name>substrate</name>
    </ligand>
</feature>
<dbReference type="InterPro" id="IPR001345">
    <property type="entry name" value="PG/BPGM_mutase_AS"/>
</dbReference>
<protein>
    <submittedName>
        <fullName evidence="4">Phosphoglycerate mutase</fullName>
    </submittedName>
</protein>
<dbReference type="GO" id="GO:0005829">
    <property type="term" value="C:cytosol"/>
    <property type="evidence" value="ECO:0007669"/>
    <property type="project" value="TreeGrafter"/>
</dbReference>
<feature type="active site" description="Tele-phosphohistidine intermediate" evidence="2">
    <location>
        <position position="11"/>
    </location>
</feature>
<evidence type="ECO:0000256" key="3">
    <source>
        <dbReference type="PIRSR" id="PIRSR613078-2"/>
    </source>
</evidence>
<dbReference type="Proteomes" id="UP000609064">
    <property type="component" value="Unassembled WGS sequence"/>
</dbReference>
<accession>A0A917DY59</accession>
<dbReference type="CDD" id="cd07067">
    <property type="entry name" value="HP_PGM_like"/>
    <property type="match status" value="1"/>
</dbReference>
<feature type="binding site" evidence="3">
    <location>
        <begin position="10"/>
        <end position="17"/>
    </location>
    <ligand>
        <name>substrate</name>
    </ligand>
</feature>
<dbReference type="AlphaFoldDB" id="A0A917DY59"/>
<evidence type="ECO:0000256" key="1">
    <source>
        <dbReference type="ARBA" id="ARBA00022801"/>
    </source>
</evidence>
<dbReference type="SMART" id="SM00855">
    <property type="entry name" value="PGAM"/>
    <property type="match status" value="1"/>
</dbReference>
<dbReference type="Pfam" id="PF00300">
    <property type="entry name" value="His_Phos_1"/>
    <property type="match status" value="1"/>
</dbReference>
<dbReference type="InterPro" id="IPR013078">
    <property type="entry name" value="His_Pase_superF_clade-1"/>
</dbReference>
<dbReference type="SUPFAM" id="SSF53254">
    <property type="entry name" value="Phosphoglycerate mutase-like"/>
    <property type="match status" value="1"/>
</dbReference>
<name>A0A917DY59_9BACT</name>
<dbReference type="GO" id="GO:0043456">
    <property type="term" value="P:regulation of pentose-phosphate shunt"/>
    <property type="evidence" value="ECO:0007669"/>
    <property type="project" value="TreeGrafter"/>
</dbReference>